<gene>
    <name evidence="4" type="ORF">HYDPIDRAFT_28237</name>
</gene>
<feature type="domain" description="DUF6534" evidence="3">
    <location>
        <begin position="177"/>
        <end position="261"/>
    </location>
</feature>
<dbReference type="InterPro" id="IPR045339">
    <property type="entry name" value="DUF6534"/>
</dbReference>
<feature type="transmembrane region" description="Helical" evidence="2">
    <location>
        <begin position="166"/>
        <end position="191"/>
    </location>
</feature>
<dbReference type="Proteomes" id="UP000053820">
    <property type="component" value="Unassembled WGS sequence"/>
</dbReference>
<organism evidence="4 5">
    <name type="scientific">Hydnomerulius pinastri MD-312</name>
    <dbReference type="NCBI Taxonomy" id="994086"/>
    <lineage>
        <taxon>Eukaryota</taxon>
        <taxon>Fungi</taxon>
        <taxon>Dikarya</taxon>
        <taxon>Basidiomycota</taxon>
        <taxon>Agaricomycotina</taxon>
        <taxon>Agaricomycetes</taxon>
        <taxon>Agaricomycetidae</taxon>
        <taxon>Boletales</taxon>
        <taxon>Boletales incertae sedis</taxon>
        <taxon>Leucogyrophana</taxon>
    </lineage>
</organism>
<dbReference type="HOGENOM" id="CLU_046025_5_2_1"/>
<accession>A0A0C9WAC3</accession>
<dbReference type="EMBL" id="KN839845">
    <property type="protein sequence ID" value="KIJ64883.1"/>
    <property type="molecule type" value="Genomic_DNA"/>
</dbReference>
<feature type="transmembrane region" description="Helical" evidence="2">
    <location>
        <begin position="93"/>
        <end position="115"/>
    </location>
</feature>
<dbReference type="OrthoDB" id="2562493at2759"/>
<evidence type="ECO:0000313" key="4">
    <source>
        <dbReference type="EMBL" id="KIJ64883.1"/>
    </source>
</evidence>
<evidence type="ECO:0000259" key="3">
    <source>
        <dbReference type="Pfam" id="PF20152"/>
    </source>
</evidence>
<evidence type="ECO:0000256" key="1">
    <source>
        <dbReference type="SAM" id="MobiDB-lite"/>
    </source>
</evidence>
<feature type="transmembrane region" description="Helical" evidence="2">
    <location>
        <begin position="56"/>
        <end position="81"/>
    </location>
</feature>
<feature type="transmembrane region" description="Helical" evidence="2">
    <location>
        <begin position="25"/>
        <end position="44"/>
    </location>
</feature>
<keyword evidence="2" id="KW-0472">Membrane</keyword>
<feature type="transmembrane region" description="Helical" evidence="2">
    <location>
        <begin position="236"/>
        <end position="259"/>
    </location>
</feature>
<feature type="region of interest" description="Disordered" evidence="1">
    <location>
        <begin position="315"/>
        <end position="340"/>
    </location>
</feature>
<protein>
    <recommendedName>
        <fullName evidence="3">DUF6534 domain-containing protein</fullName>
    </recommendedName>
</protein>
<dbReference type="Pfam" id="PF20152">
    <property type="entry name" value="DUF6534"/>
    <property type="match status" value="1"/>
</dbReference>
<reference evidence="4 5" key="1">
    <citation type="submission" date="2014-04" db="EMBL/GenBank/DDBJ databases">
        <title>Evolutionary Origins and Diversification of the Mycorrhizal Mutualists.</title>
        <authorList>
            <consortium name="DOE Joint Genome Institute"/>
            <consortium name="Mycorrhizal Genomics Consortium"/>
            <person name="Kohler A."/>
            <person name="Kuo A."/>
            <person name="Nagy L.G."/>
            <person name="Floudas D."/>
            <person name="Copeland A."/>
            <person name="Barry K.W."/>
            <person name="Cichocki N."/>
            <person name="Veneault-Fourrey C."/>
            <person name="LaButti K."/>
            <person name="Lindquist E.A."/>
            <person name="Lipzen A."/>
            <person name="Lundell T."/>
            <person name="Morin E."/>
            <person name="Murat C."/>
            <person name="Riley R."/>
            <person name="Ohm R."/>
            <person name="Sun H."/>
            <person name="Tunlid A."/>
            <person name="Henrissat B."/>
            <person name="Grigoriev I.V."/>
            <person name="Hibbett D.S."/>
            <person name="Martin F."/>
        </authorList>
    </citation>
    <scope>NUCLEOTIDE SEQUENCE [LARGE SCALE GENOMIC DNA]</scope>
    <source>
        <strain evidence="4 5">MD-312</strain>
    </source>
</reference>
<sequence>MSTPAALVPSLPVVAKIILQPPLIGSLFAMLVYGITCLQTFFYFQTYPHDPIFMKLTVALIWILETVHTGFMISFLNFYLIEGFGNSLVANSVNWDLLANLITGFGVLYTVNLYYTWRSWKLSRNCAVGVLLAVLASVRLAFGIVAAAFCFPYGRTWQTTRQHILWGITSTLALGTVEDTLAACIVAYYLYTGRSGMNSTNHIVGRLLAYTMATGALTALFEAIELVLFLVYPNNILYLGLVLVQTKLYANSLLMSLNLRKTLTKRKRFTIGPGAIGMNNLHLPATLNPGQSSDGQSSDMNILVLGRDVKPTNISHEFSESSPSSTIARDESESGQNDSF</sequence>
<feature type="transmembrane region" description="Helical" evidence="2">
    <location>
        <begin position="127"/>
        <end position="154"/>
    </location>
</feature>
<evidence type="ECO:0000313" key="5">
    <source>
        <dbReference type="Proteomes" id="UP000053820"/>
    </source>
</evidence>
<evidence type="ECO:0000256" key="2">
    <source>
        <dbReference type="SAM" id="Phobius"/>
    </source>
</evidence>
<proteinExistence type="predicted"/>
<feature type="transmembrane region" description="Helical" evidence="2">
    <location>
        <begin position="203"/>
        <end position="224"/>
    </location>
</feature>
<dbReference type="PANTHER" id="PTHR40465">
    <property type="entry name" value="CHROMOSOME 1, WHOLE GENOME SHOTGUN SEQUENCE"/>
    <property type="match status" value="1"/>
</dbReference>
<name>A0A0C9WAC3_9AGAM</name>
<keyword evidence="5" id="KW-1185">Reference proteome</keyword>
<keyword evidence="2" id="KW-1133">Transmembrane helix</keyword>
<keyword evidence="2" id="KW-0812">Transmembrane</keyword>
<dbReference type="AlphaFoldDB" id="A0A0C9WAC3"/>
<dbReference type="PANTHER" id="PTHR40465:SF1">
    <property type="entry name" value="DUF6534 DOMAIN-CONTAINING PROTEIN"/>
    <property type="match status" value="1"/>
</dbReference>